<dbReference type="HOGENOM" id="CLU_3237120_0_0_10"/>
<dbReference type="STRING" id="762968.HMPREF9441_02929"/>
<name>G5SU74_9BACT</name>
<accession>G5SU74</accession>
<dbReference type="AlphaFoldDB" id="G5SU74"/>
<evidence type="ECO:0000313" key="1">
    <source>
        <dbReference type="EMBL" id="EHG99317.1"/>
    </source>
</evidence>
<organism evidence="1 2">
    <name type="scientific">Paraprevotella clara YIT 11840</name>
    <dbReference type="NCBI Taxonomy" id="762968"/>
    <lineage>
        <taxon>Bacteria</taxon>
        <taxon>Pseudomonadati</taxon>
        <taxon>Bacteroidota</taxon>
        <taxon>Bacteroidia</taxon>
        <taxon>Bacteroidales</taxon>
        <taxon>Prevotellaceae</taxon>
        <taxon>Paraprevotella</taxon>
    </lineage>
</organism>
<gene>
    <name evidence="1" type="ORF">HMPREF9441_02929</name>
</gene>
<evidence type="ECO:0000313" key="2">
    <source>
        <dbReference type="Proteomes" id="UP000003598"/>
    </source>
</evidence>
<dbReference type="Proteomes" id="UP000003598">
    <property type="component" value="Unassembled WGS sequence"/>
</dbReference>
<protein>
    <submittedName>
        <fullName evidence="1">Uncharacterized protein</fullName>
    </submittedName>
</protein>
<comment type="caution">
    <text evidence="1">The sequence shown here is derived from an EMBL/GenBank/DDBJ whole genome shotgun (WGS) entry which is preliminary data.</text>
</comment>
<dbReference type="EMBL" id="AFFY01000045">
    <property type="protein sequence ID" value="EHG99317.1"/>
    <property type="molecule type" value="Genomic_DNA"/>
</dbReference>
<proteinExistence type="predicted"/>
<reference evidence="1 2" key="1">
    <citation type="submission" date="2011-03" db="EMBL/GenBank/DDBJ databases">
        <authorList>
            <person name="Weinstock G."/>
            <person name="Sodergren E."/>
            <person name="Clifton S."/>
            <person name="Fulton L."/>
            <person name="Fulton B."/>
            <person name="Courtney L."/>
            <person name="Fronick C."/>
            <person name="Harrison M."/>
            <person name="Strong C."/>
            <person name="Farmer C."/>
            <person name="Delahaunty K."/>
            <person name="Markovic C."/>
            <person name="Hall O."/>
            <person name="Minx P."/>
            <person name="Tomlinson C."/>
            <person name="Mitreva M."/>
            <person name="Hou S."/>
            <person name="Chen J."/>
            <person name="Wollam A."/>
            <person name="Pepin K.H."/>
            <person name="Johnson M."/>
            <person name="Bhonagiri V."/>
            <person name="Zhang X."/>
            <person name="Suruliraj S."/>
            <person name="Warren W."/>
            <person name="Chinwalla A."/>
            <person name="Mardis E.R."/>
            <person name="Wilson R.K."/>
        </authorList>
    </citation>
    <scope>NUCLEOTIDE SEQUENCE [LARGE SCALE GENOMIC DNA]</scope>
    <source>
        <strain evidence="1 2">YIT 11840</strain>
    </source>
</reference>
<keyword evidence="2" id="KW-1185">Reference proteome</keyword>
<sequence>MGCFEFGTILVFGSYACRYALANSCKVIKKHGSILLFVLPFDS</sequence>